<reference evidence="3 4" key="1">
    <citation type="submission" date="2016-07" db="EMBL/GenBank/DDBJ databases">
        <title>Draft genome sequence of Prauserella muralis DSM 45305, isolated from a mould-covered wall in an indoor environment.</title>
        <authorList>
            <person name="Ruckert C."/>
            <person name="Albersmeier A."/>
            <person name="Jiang C.-L."/>
            <person name="Jiang Y."/>
            <person name="Kalinowski J."/>
            <person name="Schneider O."/>
            <person name="Winkler A."/>
            <person name="Zotchev S.B."/>
        </authorList>
    </citation>
    <scope>NUCLEOTIDE SEQUENCE [LARGE SCALE GENOMIC DNA]</scope>
    <source>
        <strain evidence="3 4">DSM 45305</strain>
    </source>
</reference>
<dbReference type="PANTHER" id="PTHR30055">
    <property type="entry name" value="HTH-TYPE TRANSCRIPTIONAL REGULATOR RUTR"/>
    <property type="match status" value="1"/>
</dbReference>
<dbReference type="InterPro" id="IPR041484">
    <property type="entry name" value="TetR_C_25"/>
</dbReference>
<organism evidence="3 4">
    <name type="scientific">Prauserella muralis</name>
    <dbReference type="NCBI Taxonomy" id="588067"/>
    <lineage>
        <taxon>Bacteria</taxon>
        <taxon>Bacillati</taxon>
        <taxon>Actinomycetota</taxon>
        <taxon>Actinomycetes</taxon>
        <taxon>Pseudonocardiales</taxon>
        <taxon>Pseudonocardiaceae</taxon>
        <taxon>Prauserella</taxon>
    </lineage>
</organism>
<dbReference type="PANTHER" id="PTHR30055:SF146">
    <property type="entry name" value="HTH-TYPE TRANSCRIPTIONAL DUAL REGULATOR CECR"/>
    <property type="match status" value="1"/>
</dbReference>
<sequence length="226" mass="24378">MPAADDLAARERIRDAALNRFGRDGINRVTVRAIAADAGVSPALVIHHFGSKEKLRKACDAHVMALLRDGGAADARHRATLGDGSRLAALLEAAAPARRYLARAFLDGSPEAAALFDEIVEVTTAWLAEGERDGWARPTEHPRARAAIYVSWMLAPLTLSDHLERALGVHDLADTGTAVDYMSVAIEMLTRGVFSGDGVRQAWRSLERDDRNDGDDGTDRADEGEA</sequence>
<dbReference type="AlphaFoldDB" id="A0A2V4AJM5"/>
<keyword evidence="1" id="KW-0238">DNA-binding</keyword>
<dbReference type="Pfam" id="PF17933">
    <property type="entry name" value="TetR_C_25"/>
    <property type="match status" value="1"/>
</dbReference>
<dbReference type="Proteomes" id="UP000249915">
    <property type="component" value="Unassembled WGS sequence"/>
</dbReference>
<comment type="caution">
    <text evidence="3">The sequence shown here is derived from an EMBL/GenBank/DDBJ whole genome shotgun (WGS) entry which is preliminary data.</text>
</comment>
<feature type="region of interest" description="Disordered" evidence="2">
    <location>
        <begin position="205"/>
        <end position="226"/>
    </location>
</feature>
<dbReference type="Gene3D" id="1.10.357.10">
    <property type="entry name" value="Tetracycline Repressor, domain 2"/>
    <property type="match status" value="1"/>
</dbReference>
<keyword evidence="4" id="KW-1185">Reference proteome</keyword>
<dbReference type="PROSITE" id="PS50977">
    <property type="entry name" value="HTH_TETR_2"/>
    <property type="match status" value="1"/>
</dbReference>
<dbReference type="InterPro" id="IPR050109">
    <property type="entry name" value="HTH-type_TetR-like_transc_reg"/>
</dbReference>
<dbReference type="RefSeq" id="WP_112285306.1">
    <property type="nucleotide sequence ID" value="NZ_MASW01000007.1"/>
</dbReference>
<protein>
    <submittedName>
        <fullName evidence="3">Uncharacterized protein</fullName>
    </submittedName>
</protein>
<dbReference type="InterPro" id="IPR009057">
    <property type="entry name" value="Homeodomain-like_sf"/>
</dbReference>
<name>A0A2V4AJM5_9PSEU</name>
<accession>A0A2V4AJM5</accession>
<evidence type="ECO:0000313" key="3">
    <source>
        <dbReference type="EMBL" id="PXY19376.1"/>
    </source>
</evidence>
<dbReference type="GO" id="GO:0000976">
    <property type="term" value="F:transcription cis-regulatory region binding"/>
    <property type="evidence" value="ECO:0007669"/>
    <property type="project" value="TreeGrafter"/>
</dbReference>
<gene>
    <name evidence="3" type="ORF">BAY60_31995</name>
</gene>
<evidence type="ECO:0000313" key="4">
    <source>
        <dbReference type="Proteomes" id="UP000249915"/>
    </source>
</evidence>
<dbReference type="PRINTS" id="PR00455">
    <property type="entry name" value="HTHTETR"/>
</dbReference>
<dbReference type="InterPro" id="IPR001647">
    <property type="entry name" value="HTH_TetR"/>
</dbReference>
<dbReference type="SUPFAM" id="SSF46689">
    <property type="entry name" value="Homeodomain-like"/>
    <property type="match status" value="1"/>
</dbReference>
<evidence type="ECO:0000256" key="2">
    <source>
        <dbReference type="SAM" id="MobiDB-lite"/>
    </source>
</evidence>
<dbReference type="EMBL" id="MASW01000007">
    <property type="protein sequence ID" value="PXY19376.1"/>
    <property type="molecule type" value="Genomic_DNA"/>
</dbReference>
<feature type="compositionally biased region" description="Basic and acidic residues" evidence="2">
    <location>
        <begin position="217"/>
        <end position="226"/>
    </location>
</feature>
<dbReference type="GO" id="GO:0003700">
    <property type="term" value="F:DNA-binding transcription factor activity"/>
    <property type="evidence" value="ECO:0007669"/>
    <property type="project" value="TreeGrafter"/>
</dbReference>
<dbReference type="Pfam" id="PF00440">
    <property type="entry name" value="TetR_N"/>
    <property type="match status" value="1"/>
</dbReference>
<proteinExistence type="predicted"/>
<dbReference type="OrthoDB" id="3403733at2"/>
<evidence type="ECO:0000256" key="1">
    <source>
        <dbReference type="ARBA" id="ARBA00023125"/>
    </source>
</evidence>